<reference evidence="1 2" key="1">
    <citation type="journal article" date="2020" name="Nature">
        <title>Six reference-quality genomes reveal evolution of bat adaptations.</title>
        <authorList>
            <person name="Jebb D."/>
            <person name="Huang Z."/>
            <person name="Pippel M."/>
            <person name="Hughes G.M."/>
            <person name="Lavrichenko K."/>
            <person name="Devanna P."/>
            <person name="Winkler S."/>
            <person name="Jermiin L.S."/>
            <person name="Skirmuntt E.C."/>
            <person name="Katzourakis A."/>
            <person name="Burkitt-Gray L."/>
            <person name="Ray D.A."/>
            <person name="Sullivan K.A.M."/>
            <person name="Roscito J.G."/>
            <person name="Kirilenko B.M."/>
            <person name="Davalos L.M."/>
            <person name="Corthals A.P."/>
            <person name="Power M.L."/>
            <person name="Jones G."/>
            <person name="Ransome R.D."/>
            <person name="Dechmann D.K.N."/>
            <person name="Locatelli A.G."/>
            <person name="Puechmaille S.J."/>
            <person name="Fedrigo O."/>
            <person name="Jarvis E.D."/>
            <person name="Hiller M."/>
            <person name="Vernes S.C."/>
            <person name="Myers E.W."/>
            <person name="Teeling E.C."/>
        </authorList>
    </citation>
    <scope>NUCLEOTIDE SEQUENCE [LARGE SCALE GENOMIC DNA]</scope>
    <source>
        <strain evidence="1">Bat1K_MPI-CBG_1</strain>
    </source>
</reference>
<evidence type="ECO:0000313" key="1">
    <source>
        <dbReference type="EMBL" id="KAF6120400.1"/>
    </source>
</evidence>
<comment type="caution">
    <text evidence="1">The sequence shown here is derived from an EMBL/GenBank/DDBJ whole genome shotgun (WGS) entry which is preliminary data.</text>
</comment>
<sequence length="41" mass="5070">MMIPGSLRFILRTVKKFFLNLGRKLWITKLNQSRKRFRDYP</sequence>
<organism evidence="1 2">
    <name type="scientific">Phyllostomus discolor</name>
    <name type="common">pale spear-nosed bat</name>
    <dbReference type="NCBI Taxonomy" id="89673"/>
    <lineage>
        <taxon>Eukaryota</taxon>
        <taxon>Metazoa</taxon>
        <taxon>Chordata</taxon>
        <taxon>Craniata</taxon>
        <taxon>Vertebrata</taxon>
        <taxon>Euteleostomi</taxon>
        <taxon>Mammalia</taxon>
        <taxon>Eutheria</taxon>
        <taxon>Laurasiatheria</taxon>
        <taxon>Chiroptera</taxon>
        <taxon>Yangochiroptera</taxon>
        <taxon>Phyllostomidae</taxon>
        <taxon>Phyllostominae</taxon>
        <taxon>Phyllostomus</taxon>
    </lineage>
</organism>
<name>A0A834EGV6_9CHIR</name>
<evidence type="ECO:0000313" key="2">
    <source>
        <dbReference type="Proteomes" id="UP000664940"/>
    </source>
</evidence>
<dbReference type="AlphaFoldDB" id="A0A834EGV6"/>
<dbReference type="Proteomes" id="UP000664940">
    <property type="component" value="Unassembled WGS sequence"/>
</dbReference>
<dbReference type="EMBL" id="JABVXQ010000003">
    <property type="protein sequence ID" value="KAF6120400.1"/>
    <property type="molecule type" value="Genomic_DNA"/>
</dbReference>
<accession>A0A834EGV6</accession>
<protein>
    <submittedName>
        <fullName evidence="1">M-phase phosphoprotein 8</fullName>
    </submittedName>
</protein>
<gene>
    <name evidence="1" type="ORF">HJG60_013145</name>
</gene>
<proteinExistence type="predicted"/>